<feature type="non-terminal residue" evidence="1">
    <location>
        <position position="86"/>
    </location>
</feature>
<dbReference type="Proteomes" id="UP001482620">
    <property type="component" value="Unassembled WGS sequence"/>
</dbReference>
<comment type="caution">
    <text evidence="1">The sequence shown here is derived from an EMBL/GenBank/DDBJ whole genome shotgun (WGS) entry which is preliminary data.</text>
</comment>
<name>A0ABV0TH74_9TELE</name>
<protein>
    <submittedName>
        <fullName evidence="1">Disintegrin and metalloproteinase domain-containing protein 10</fullName>
    </submittedName>
</protein>
<dbReference type="EMBL" id="JAHRIQ010032972">
    <property type="protein sequence ID" value="MEQ2231351.1"/>
    <property type="molecule type" value="Genomic_DNA"/>
</dbReference>
<gene>
    <name evidence="1" type="primary">ADAM10_4</name>
    <name evidence="1" type="ORF">ILYODFUR_038608</name>
</gene>
<evidence type="ECO:0000313" key="1">
    <source>
        <dbReference type="EMBL" id="MEQ2231351.1"/>
    </source>
</evidence>
<keyword evidence="2" id="KW-1185">Reference proteome</keyword>
<accession>A0ABV0TH74</accession>
<proteinExistence type="predicted"/>
<keyword evidence="1" id="KW-0378">Hydrolase</keyword>
<keyword evidence="1" id="KW-0645">Protease</keyword>
<keyword evidence="1" id="KW-0482">Metalloprotease</keyword>
<reference evidence="1 2" key="1">
    <citation type="submission" date="2021-06" db="EMBL/GenBank/DDBJ databases">
        <authorList>
            <person name="Palmer J.M."/>
        </authorList>
    </citation>
    <scope>NUCLEOTIDE SEQUENCE [LARGE SCALE GENOMIC DNA]</scope>
    <source>
        <strain evidence="2">if_2019</strain>
        <tissue evidence="1">Muscle</tissue>
    </source>
</reference>
<feature type="non-terminal residue" evidence="1">
    <location>
        <position position="1"/>
    </location>
</feature>
<evidence type="ECO:0000313" key="2">
    <source>
        <dbReference type="Proteomes" id="UP001482620"/>
    </source>
</evidence>
<organism evidence="1 2">
    <name type="scientific">Ilyodon furcidens</name>
    <name type="common">goldbreast splitfin</name>
    <dbReference type="NCBI Taxonomy" id="33524"/>
    <lineage>
        <taxon>Eukaryota</taxon>
        <taxon>Metazoa</taxon>
        <taxon>Chordata</taxon>
        <taxon>Craniata</taxon>
        <taxon>Vertebrata</taxon>
        <taxon>Euteleostomi</taxon>
        <taxon>Actinopterygii</taxon>
        <taxon>Neopterygii</taxon>
        <taxon>Teleostei</taxon>
        <taxon>Neoteleostei</taxon>
        <taxon>Acanthomorphata</taxon>
        <taxon>Ovalentaria</taxon>
        <taxon>Atherinomorphae</taxon>
        <taxon>Cyprinodontiformes</taxon>
        <taxon>Goodeidae</taxon>
        <taxon>Ilyodon</taxon>
    </lineage>
</organism>
<sequence length="86" mass="9788">YPHKYGSEGGCANHSVFERMKKYQASAVEEPGNGVSRATEDDDRYGPVILRKKRAAGREKNTCQLFIQTDHLFFKYYGTREAVIAQ</sequence>
<dbReference type="GO" id="GO:0008237">
    <property type="term" value="F:metallopeptidase activity"/>
    <property type="evidence" value="ECO:0007669"/>
    <property type="project" value="UniProtKB-KW"/>
</dbReference>